<keyword evidence="1" id="KW-0472">Membrane</keyword>
<protein>
    <submittedName>
        <fullName evidence="2">Uncharacterized protein</fullName>
    </submittedName>
</protein>
<feature type="transmembrane region" description="Helical" evidence="1">
    <location>
        <begin position="43"/>
        <end position="66"/>
    </location>
</feature>
<organism evidence="2 3">
    <name type="scientific">Levilactobacillus koreensis</name>
    <dbReference type="NCBI Taxonomy" id="637971"/>
    <lineage>
        <taxon>Bacteria</taxon>
        <taxon>Bacillati</taxon>
        <taxon>Bacillota</taxon>
        <taxon>Bacilli</taxon>
        <taxon>Lactobacillales</taxon>
        <taxon>Lactobacillaceae</taxon>
        <taxon>Levilactobacillus</taxon>
    </lineage>
</organism>
<name>A0AAC9EQZ5_9LACO</name>
<keyword evidence="1" id="KW-1133">Transmembrane helix</keyword>
<dbReference type="Proteomes" id="UP000036000">
    <property type="component" value="Chromosome"/>
</dbReference>
<dbReference type="KEGG" id="lko:ABN16_04860"/>
<proteinExistence type="predicted"/>
<gene>
    <name evidence="2" type="ORF">ABN16_04860</name>
</gene>
<accession>A0AAC9EQZ5</accession>
<keyword evidence="1" id="KW-0812">Transmembrane</keyword>
<dbReference type="EMBL" id="CP012033">
    <property type="protein sequence ID" value="AKP64394.1"/>
    <property type="molecule type" value="Genomic_DNA"/>
</dbReference>
<reference evidence="2 3" key="1">
    <citation type="submission" date="2015-07" db="EMBL/GenBank/DDBJ databases">
        <title>Lactobacillus korensis/26-25/ whole genome sequencing.</title>
        <authorList>
            <person name="Kim M.K."/>
            <person name="Im W.-T."/>
            <person name="Srinivasan S."/>
            <person name="Lee J.-J."/>
        </authorList>
    </citation>
    <scope>NUCLEOTIDE SEQUENCE [LARGE SCALE GENOMIC DNA]</scope>
    <source>
        <strain evidence="2 3">26-25</strain>
    </source>
</reference>
<feature type="transmembrane region" description="Helical" evidence="1">
    <location>
        <begin position="12"/>
        <end position="31"/>
    </location>
</feature>
<keyword evidence="3" id="KW-1185">Reference proteome</keyword>
<dbReference type="AlphaFoldDB" id="A0AAC9EQZ5"/>
<evidence type="ECO:0000313" key="2">
    <source>
        <dbReference type="EMBL" id="AKP64394.1"/>
    </source>
</evidence>
<evidence type="ECO:0000313" key="3">
    <source>
        <dbReference type="Proteomes" id="UP000036000"/>
    </source>
</evidence>
<evidence type="ECO:0000256" key="1">
    <source>
        <dbReference type="SAM" id="Phobius"/>
    </source>
</evidence>
<dbReference type="RefSeq" id="WP_048733393.1">
    <property type="nucleotide sequence ID" value="NZ_CP012033.1"/>
</dbReference>
<sequence length="73" mass="8767">MKLLGEIWQTKITSFWAYFSLLLVSTMLSRWLEGRVSLFGEFWVGLIAFLAIYEVLFVSMKTVCYWHRQHKMK</sequence>